<evidence type="ECO:0000313" key="2">
    <source>
        <dbReference type="Proteomes" id="UP000282323"/>
    </source>
</evidence>
<feature type="non-terminal residue" evidence="1">
    <location>
        <position position="67"/>
    </location>
</feature>
<dbReference type="AlphaFoldDB" id="A0A3N6MVN5"/>
<dbReference type="EMBL" id="REGA01000038">
    <property type="protein sequence ID" value="RQG89502.1"/>
    <property type="molecule type" value="Genomic_DNA"/>
</dbReference>
<comment type="caution">
    <text evidence="1">The sequence shown here is derived from an EMBL/GenBank/DDBJ whole genome shotgun (WGS) entry which is preliminary data.</text>
</comment>
<organism evidence="1 2">
    <name type="scientific">Natrarchaeobius chitinivorans</name>
    <dbReference type="NCBI Taxonomy" id="1679083"/>
    <lineage>
        <taxon>Archaea</taxon>
        <taxon>Methanobacteriati</taxon>
        <taxon>Methanobacteriota</taxon>
        <taxon>Stenosarchaea group</taxon>
        <taxon>Halobacteria</taxon>
        <taxon>Halobacteriales</taxon>
        <taxon>Natrialbaceae</taxon>
        <taxon>Natrarchaeobius</taxon>
    </lineage>
</organism>
<accession>A0A3N6MVN5</accession>
<sequence>MQLANLLRETLDVDCDEVWENERTPTPVRVFGVRLHSMGLSVREVVAVLELLGIDRSHGAIWNWTHK</sequence>
<name>A0A3N6MVN5_NATCH</name>
<proteinExistence type="predicted"/>
<reference evidence="1 2" key="1">
    <citation type="submission" date="2018-10" db="EMBL/GenBank/DDBJ databases">
        <title>Natrarchaeobius chitinivorans gen. nov., sp. nov., and Natrarchaeobius haloalkaliphilus sp. nov., alkaliphilic, chitin-utilizing haloarchaea from hypersaline alkaline lakes.</title>
        <authorList>
            <person name="Sorokin D.Y."/>
            <person name="Elcheninov A.G."/>
            <person name="Kostrikina N.A."/>
            <person name="Bale N.J."/>
            <person name="Sinninghe Damste J.S."/>
            <person name="Khijniak T.V."/>
            <person name="Kublanov I.V."/>
            <person name="Toshchakov S.V."/>
        </authorList>
    </citation>
    <scope>NUCLEOTIDE SEQUENCE [LARGE SCALE GENOMIC DNA]</scope>
    <source>
        <strain evidence="1 2">AArcht4T</strain>
    </source>
</reference>
<protein>
    <submittedName>
        <fullName evidence="1">IS6 family transposase</fullName>
    </submittedName>
</protein>
<gene>
    <name evidence="1" type="ORF">EA473_21975</name>
</gene>
<evidence type="ECO:0000313" key="1">
    <source>
        <dbReference type="EMBL" id="RQG89502.1"/>
    </source>
</evidence>
<dbReference type="Proteomes" id="UP000282323">
    <property type="component" value="Unassembled WGS sequence"/>
</dbReference>
<keyword evidence="2" id="KW-1185">Reference proteome</keyword>